<dbReference type="SUPFAM" id="SSF46785">
    <property type="entry name" value="Winged helix' DNA-binding domain"/>
    <property type="match status" value="1"/>
</dbReference>
<evidence type="ECO:0000259" key="5">
    <source>
        <dbReference type="PROSITE" id="PS50931"/>
    </source>
</evidence>
<dbReference type="GO" id="GO:0043565">
    <property type="term" value="F:sequence-specific DNA binding"/>
    <property type="evidence" value="ECO:0007669"/>
    <property type="project" value="TreeGrafter"/>
</dbReference>
<dbReference type="STRING" id="1132855.GCA_000384255_01388"/>
<protein>
    <submittedName>
        <fullName evidence="6">LysR family transcriptional regulator</fullName>
    </submittedName>
</protein>
<dbReference type="InterPro" id="IPR000847">
    <property type="entry name" value="LysR_HTH_N"/>
</dbReference>
<evidence type="ECO:0000313" key="7">
    <source>
        <dbReference type="Proteomes" id="UP000264313"/>
    </source>
</evidence>
<dbReference type="FunFam" id="1.10.10.10:FF:000001">
    <property type="entry name" value="LysR family transcriptional regulator"/>
    <property type="match status" value="1"/>
</dbReference>
<dbReference type="GO" id="GO:0006351">
    <property type="term" value="P:DNA-templated transcription"/>
    <property type="evidence" value="ECO:0007669"/>
    <property type="project" value="TreeGrafter"/>
</dbReference>
<keyword evidence="3" id="KW-0238">DNA-binding</keyword>
<keyword evidence="2" id="KW-0805">Transcription regulation</keyword>
<feature type="domain" description="HTH lysR-type" evidence="5">
    <location>
        <begin position="1"/>
        <end position="59"/>
    </location>
</feature>
<dbReference type="PROSITE" id="PS50931">
    <property type="entry name" value="HTH_LYSR"/>
    <property type="match status" value="1"/>
</dbReference>
<evidence type="ECO:0000256" key="4">
    <source>
        <dbReference type="ARBA" id="ARBA00023163"/>
    </source>
</evidence>
<proteinExistence type="inferred from homology"/>
<name>A0A351RD52_9PROT</name>
<dbReference type="GO" id="GO:0003700">
    <property type="term" value="F:DNA-binding transcription factor activity"/>
    <property type="evidence" value="ECO:0007669"/>
    <property type="project" value="InterPro"/>
</dbReference>
<accession>A0A351RD52</accession>
<dbReference type="Pfam" id="PF03466">
    <property type="entry name" value="LysR_substrate"/>
    <property type="match status" value="1"/>
</dbReference>
<dbReference type="Gene3D" id="1.10.10.10">
    <property type="entry name" value="Winged helix-like DNA-binding domain superfamily/Winged helix DNA-binding domain"/>
    <property type="match status" value="1"/>
</dbReference>
<dbReference type="PANTHER" id="PTHR30537:SF17">
    <property type="entry name" value="LYSR-FAMILY REGULATORY PROTEIN"/>
    <property type="match status" value="1"/>
</dbReference>
<dbReference type="AlphaFoldDB" id="A0A351RD52"/>
<dbReference type="EMBL" id="DNAA01000250">
    <property type="protein sequence ID" value="HBA09973.1"/>
    <property type="molecule type" value="Genomic_DNA"/>
</dbReference>
<comment type="similarity">
    <text evidence="1">Belongs to the LysR transcriptional regulatory family.</text>
</comment>
<dbReference type="SUPFAM" id="SSF53850">
    <property type="entry name" value="Periplasmic binding protein-like II"/>
    <property type="match status" value="1"/>
</dbReference>
<dbReference type="Proteomes" id="UP000264313">
    <property type="component" value="Unassembled WGS sequence"/>
</dbReference>
<evidence type="ECO:0000313" key="6">
    <source>
        <dbReference type="EMBL" id="HBA09973.1"/>
    </source>
</evidence>
<comment type="caution">
    <text evidence="6">The sequence shown here is derived from an EMBL/GenBank/DDBJ whole genome shotgun (WGS) entry which is preliminary data.</text>
</comment>
<dbReference type="InterPro" id="IPR058163">
    <property type="entry name" value="LysR-type_TF_proteobact-type"/>
</dbReference>
<evidence type="ECO:0000256" key="3">
    <source>
        <dbReference type="ARBA" id="ARBA00023125"/>
    </source>
</evidence>
<keyword evidence="4" id="KW-0804">Transcription</keyword>
<dbReference type="CDD" id="cd08422">
    <property type="entry name" value="PBP2_CrgA_like"/>
    <property type="match status" value="1"/>
</dbReference>
<dbReference type="InterPro" id="IPR005119">
    <property type="entry name" value="LysR_subst-bd"/>
</dbReference>
<dbReference type="InterPro" id="IPR036388">
    <property type="entry name" value="WH-like_DNA-bd_sf"/>
</dbReference>
<evidence type="ECO:0000256" key="1">
    <source>
        <dbReference type="ARBA" id="ARBA00009437"/>
    </source>
</evidence>
<dbReference type="Pfam" id="PF00126">
    <property type="entry name" value="HTH_1"/>
    <property type="match status" value="1"/>
</dbReference>
<evidence type="ECO:0000256" key="2">
    <source>
        <dbReference type="ARBA" id="ARBA00023015"/>
    </source>
</evidence>
<dbReference type="Gene3D" id="3.40.190.290">
    <property type="match status" value="1"/>
</dbReference>
<organism evidence="6 7">
    <name type="scientific">Methylotenera mobilis</name>
    <dbReference type="NCBI Taxonomy" id="359408"/>
    <lineage>
        <taxon>Bacteria</taxon>
        <taxon>Pseudomonadati</taxon>
        <taxon>Pseudomonadota</taxon>
        <taxon>Betaproteobacteria</taxon>
        <taxon>Nitrosomonadales</taxon>
        <taxon>Methylophilaceae</taxon>
        <taxon>Methylotenera</taxon>
    </lineage>
</organism>
<sequence length="310" mass="34328">MDTLRSIESFVKAIEGGSIAAGARMQGITPAAASQNIQRLEASLNARLLTRTTRSLALTEAGEIYYAKVRHVVSDIENAKSLVTEFHGEPQGKLRIASSAAFGRHVLSSIIPSFTALYPKLFIELILTDQNIDHVKEDIDISIRFKQQLELGLVARKIATVPVLFCASPTYIARKGQPQTPEDLQLHDCLMFRMPTNGRLLSWGFLRDELRFEADIKPSIISNDINSLAELAIAGAGITRLSAFIANPLIKDGKLVALFEQEIANDATVRSDNEPLEFYACFRDHHAMTLKVKAFVSHIMTSIPHTWESI</sequence>
<dbReference type="PANTHER" id="PTHR30537">
    <property type="entry name" value="HTH-TYPE TRANSCRIPTIONAL REGULATOR"/>
    <property type="match status" value="1"/>
</dbReference>
<gene>
    <name evidence="6" type="ORF">DCW48_10820</name>
</gene>
<reference evidence="6 7" key="1">
    <citation type="journal article" date="2018" name="Nat. Biotechnol.">
        <title>A standardized bacterial taxonomy based on genome phylogeny substantially revises the tree of life.</title>
        <authorList>
            <person name="Parks D.H."/>
            <person name="Chuvochina M."/>
            <person name="Waite D.W."/>
            <person name="Rinke C."/>
            <person name="Skarshewski A."/>
            <person name="Chaumeil P.A."/>
            <person name="Hugenholtz P."/>
        </authorList>
    </citation>
    <scope>NUCLEOTIDE SEQUENCE [LARGE SCALE GENOMIC DNA]</scope>
    <source>
        <strain evidence="6">UBA9958</strain>
    </source>
</reference>
<dbReference type="InterPro" id="IPR036390">
    <property type="entry name" value="WH_DNA-bd_sf"/>
</dbReference>